<dbReference type="EMBL" id="BGZK01000586">
    <property type="protein sequence ID" value="GBP51660.1"/>
    <property type="molecule type" value="Genomic_DNA"/>
</dbReference>
<feature type="compositionally biased region" description="Pro residues" evidence="1">
    <location>
        <begin position="76"/>
        <end position="86"/>
    </location>
</feature>
<feature type="compositionally biased region" description="Basic and acidic residues" evidence="1">
    <location>
        <begin position="1"/>
        <end position="11"/>
    </location>
</feature>
<evidence type="ECO:0000313" key="3">
    <source>
        <dbReference type="Proteomes" id="UP000299102"/>
    </source>
</evidence>
<evidence type="ECO:0000313" key="2">
    <source>
        <dbReference type="EMBL" id="GBP51660.1"/>
    </source>
</evidence>
<feature type="region of interest" description="Disordered" evidence="1">
    <location>
        <begin position="56"/>
        <end position="99"/>
    </location>
</feature>
<reference evidence="2 3" key="1">
    <citation type="journal article" date="2019" name="Commun. Biol.">
        <title>The bagworm genome reveals a unique fibroin gene that provides high tensile strength.</title>
        <authorList>
            <person name="Kono N."/>
            <person name="Nakamura H."/>
            <person name="Ohtoshi R."/>
            <person name="Tomita M."/>
            <person name="Numata K."/>
            <person name="Arakawa K."/>
        </authorList>
    </citation>
    <scope>NUCLEOTIDE SEQUENCE [LARGE SCALE GENOMIC DNA]</scope>
</reference>
<feature type="compositionally biased region" description="Polar residues" evidence="1">
    <location>
        <begin position="12"/>
        <end position="32"/>
    </location>
</feature>
<dbReference type="OrthoDB" id="7383646at2759"/>
<accession>A0A4C1WLE5</accession>
<organism evidence="2 3">
    <name type="scientific">Eumeta variegata</name>
    <name type="common">Bagworm moth</name>
    <name type="synonym">Eumeta japonica</name>
    <dbReference type="NCBI Taxonomy" id="151549"/>
    <lineage>
        <taxon>Eukaryota</taxon>
        <taxon>Metazoa</taxon>
        <taxon>Ecdysozoa</taxon>
        <taxon>Arthropoda</taxon>
        <taxon>Hexapoda</taxon>
        <taxon>Insecta</taxon>
        <taxon>Pterygota</taxon>
        <taxon>Neoptera</taxon>
        <taxon>Endopterygota</taxon>
        <taxon>Lepidoptera</taxon>
        <taxon>Glossata</taxon>
        <taxon>Ditrysia</taxon>
        <taxon>Tineoidea</taxon>
        <taxon>Psychidae</taxon>
        <taxon>Oiketicinae</taxon>
        <taxon>Eumeta</taxon>
    </lineage>
</organism>
<feature type="region of interest" description="Disordered" evidence="1">
    <location>
        <begin position="1"/>
        <end position="40"/>
    </location>
</feature>
<keyword evidence="3" id="KW-1185">Reference proteome</keyword>
<gene>
    <name evidence="2" type="ORF">EVAR_48283_1</name>
</gene>
<dbReference type="Proteomes" id="UP000299102">
    <property type="component" value="Unassembled WGS sequence"/>
</dbReference>
<sequence>MSESGLSERAKLQTNQFKHKFTSNQKFDTGEQNGEFPHLNITPEELKEVEIIERSQEHQMTAVLAHPDLSESPGPTATPPSHPGEPSPNSTPGSPSPSY</sequence>
<dbReference type="AlphaFoldDB" id="A0A4C1WLE5"/>
<comment type="caution">
    <text evidence="2">The sequence shown here is derived from an EMBL/GenBank/DDBJ whole genome shotgun (WGS) entry which is preliminary data.</text>
</comment>
<evidence type="ECO:0000256" key="1">
    <source>
        <dbReference type="SAM" id="MobiDB-lite"/>
    </source>
</evidence>
<protein>
    <submittedName>
        <fullName evidence="2">Uncharacterized protein</fullName>
    </submittedName>
</protein>
<proteinExistence type="predicted"/>
<name>A0A4C1WLE5_EUMVA</name>